<dbReference type="Proteomes" id="UP001153365">
    <property type="component" value="Unassembled WGS sequence"/>
</dbReference>
<feature type="compositionally biased region" description="Polar residues" evidence="1">
    <location>
        <begin position="463"/>
        <end position="472"/>
    </location>
</feature>
<feature type="region of interest" description="Disordered" evidence="1">
    <location>
        <begin position="376"/>
        <end position="405"/>
    </location>
</feature>
<protein>
    <submittedName>
        <fullName evidence="2">Expressed protein</fullName>
    </submittedName>
</protein>
<sequence>MNAADHSTKIRKRKNKEDDDNILTSNFMRITLLREIPTAENVYASTAQLPKTLHLAPHKIDTIIVEPPSEEGITRAPKVSFLAHPTVEGLALINNLLELSPNTVQNNQEKPLLPHSSSKNIQLSPSLSSSSIDSVPYVTLRSLAVKTTVGANLPNHEAPISGPSTLQAEDFSPTSPRVPAIANQHHHHTQSVEQSQSQEDTVGVGENGQQGQALVGSEIISSKKVRWSLPEIKPGPPYSTSKCPSSSSQDIYQNYIKEQKSLNANIGIALLKDNIKAGKDTKALEISLFEGFPQSELLIEDNQTTKNSPILKAFQKSNSCLDSPNQDDSILHQPSLKEGFGKPPKVTIVAIPTAKDLVFINDVPEVNLITCPLSQDESTQPLLSPGSSASNKTAKVLPRISDPRTNISANLPLHEAPISGLSTLQAEDFSTSSPHVITHQHQHHAQSDEQSQSKGDTVGVGENGQQGQTTIGSDIVLSKKVQCSLPETKPPPSCSTSECPSSSSQDLKVNSSTSKGAIASSTGPYSLTMDRLQELLERAGIKYKKNSQLATLAKTYKNYIKQQRSLGPTTGIALSKNNIKALKGIKRFGALPLEEVIASKDEGSKQSEVLIEDDQTTENPTILKAFQKSNSCLDSPNQDDSILHQPSVKEGFRKPPKVTIVALPTAKDLVFINDVPEVNPITCPLYQDESTQPLLTPGSSASNKTAKVLPRISDPRTNISANLPHHEAPISGLSILQSEDCFSTIKSPASAIDQSHDKAFQ</sequence>
<feature type="compositionally biased region" description="Polar residues" evidence="1">
    <location>
        <begin position="162"/>
        <end position="175"/>
    </location>
</feature>
<feature type="compositionally biased region" description="Polar residues" evidence="1">
    <location>
        <begin position="376"/>
        <end position="393"/>
    </location>
</feature>
<dbReference type="EMBL" id="CALTRL010006461">
    <property type="protein sequence ID" value="CAH7690956.1"/>
    <property type="molecule type" value="Genomic_DNA"/>
</dbReference>
<feature type="region of interest" description="Disordered" evidence="1">
    <location>
        <begin position="435"/>
        <end position="524"/>
    </location>
</feature>
<reference evidence="2" key="1">
    <citation type="submission" date="2022-06" db="EMBL/GenBank/DDBJ databases">
        <authorList>
            <consortium name="SYNGENTA / RWTH Aachen University"/>
        </authorList>
    </citation>
    <scope>NUCLEOTIDE SEQUENCE</scope>
</reference>
<comment type="caution">
    <text evidence="2">The sequence shown here is derived from an EMBL/GenBank/DDBJ whole genome shotgun (WGS) entry which is preliminary data.</text>
</comment>
<proteinExistence type="predicted"/>
<gene>
    <name evidence="2" type="ORF">PPACK8108_LOCUS26458</name>
</gene>
<dbReference type="AlphaFoldDB" id="A0AAV0BXP0"/>
<feature type="region of interest" description="Disordered" evidence="1">
    <location>
        <begin position="107"/>
        <end position="132"/>
    </location>
</feature>
<keyword evidence="3" id="KW-1185">Reference proteome</keyword>
<accession>A0AAV0BXP0</accession>
<feature type="compositionally biased region" description="Polar residues" evidence="1">
    <location>
        <begin position="505"/>
        <end position="524"/>
    </location>
</feature>
<feature type="region of interest" description="Disordered" evidence="1">
    <location>
        <begin position="153"/>
        <end position="211"/>
    </location>
</feature>
<evidence type="ECO:0000313" key="3">
    <source>
        <dbReference type="Proteomes" id="UP001153365"/>
    </source>
</evidence>
<feature type="compositionally biased region" description="Low complexity" evidence="1">
    <location>
        <begin position="494"/>
        <end position="504"/>
    </location>
</feature>
<feature type="compositionally biased region" description="Low complexity" evidence="1">
    <location>
        <begin position="116"/>
        <end position="132"/>
    </location>
</feature>
<name>A0AAV0BXP0_PHAPC</name>
<feature type="compositionally biased region" description="Polar residues" evidence="1">
    <location>
        <begin position="191"/>
        <end position="200"/>
    </location>
</feature>
<evidence type="ECO:0000313" key="2">
    <source>
        <dbReference type="EMBL" id="CAH7690956.1"/>
    </source>
</evidence>
<organism evidence="2 3">
    <name type="scientific">Phakopsora pachyrhizi</name>
    <name type="common">Asian soybean rust disease fungus</name>
    <dbReference type="NCBI Taxonomy" id="170000"/>
    <lineage>
        <taxon>Eukaryota</taxon>
        <taxon>Fungi</taxon>
        <taxon>Dikarya</taxon>
        <taxon>Basidiomycota</taxon>
        <taxon>Pucciniomycotina</taxon>
        <taxon>Pucciniomycetes</taxon>
        <taxon>Pucciniales</taxon>
        <taxon>Phakopsoraceae</taxon>
        <taxon>Phakopsora</taxon>
    </lineage>
</organism>
<evidence type="ECO:0000256" key="1">
    <source>
        <dbReference type="SAM" id="MobiDB-lite"/>
    </source>
</evidence>